<proteinExistence type="predicted"/>
<gene>
    <name evidence="2" type="ORF">CGC53_09130</name>
</gene>
<keyword evidence="1" id="KW-1133">Transmembrane helix</keyword>
<feature type="transmembrane region" description="Helical" evidence="1">
    <location>
        <begin position="20"/>
        <end position="41"/>
    </location>
</feature>
<organism evidence="2 3">
    <name type="scientific">Capnocytophaga leadbetteri</name>
    <dbReference type="NCBI Taxonomy" id="327575"/>
    <lineage>
        <taxon>Bacteria</taxon>
        <taxon>Pseudomonadati</taxon>
        <taxon>Bacteroidota</taxon>
        <taxon>Flavobacteriia</taxon>
        <taxon>Flavobacteriales</taxon>
        <taxon>Flavobacteriaceae</taxon>
        <taxon>Capnocytophaga</taxon>
    </lineage>
</organism>
<keyword evidence="3" id="KW-1185">Reference proteome</keyword>
<name>A0A250FBH5_9FLAO</name>
<sequence>MKKIEQYLLERYPSLWNTKIVWLLGIALCAHLFFFLFGFFSVNEEDFSTKYFGTIEKFFPIAFLLNFVISTLLLVGWLVQMSKNNAFKHFYPSNALKLFGQFVQYFLIVFASISFFISFVMGEDVRFRCHYSSSYVASLKLQYPTIENKMDYDDPQLQEAYYVITNAENKIGVVKILGYLDIFMMVALFFSLIVFCVRVTNVRSFLFGIVFSHVLALLLAILSIITVFALGGNSVAWLYILTAYLMIFASVYLLGHISKLHSAILINFSLIVFVPASYSTLLLIEGRLLPSSLPNNYVILAATFVFIYFYSRVLHQWKAGAE</sequence>
<feature type="transmembrane region" description="Helical" evidence="1">
    <location>
        <begin position="102"/>
        <end position="121"/>
    </location>
</feature>
<accession>A0A250FBH5</accession>
<feature type="transmembrane region" description="Helical" evidence="1">
    <location>
        <begin position="296"/>
        <end position="314"/>
    </location>
</feature>
<feature type="transmembrane region" description="Helical" evidence="1">
    <location>
        <begin position="204"/>
        <end position="230"/>
    </location>
</feature>
<dbReference type="EMBL" id="CP022384">
    <property type="protein sequence ID" value="ATA82493.1"/>
    <property type="molecule type" value="Genomic_DNA"/>
</dbReference>
<feature type="transmembrane region" description="Helical" evidence="1">
    <location>
        <begin position="176"/>
        <end position="197"/>
    </location>
</feature>
<feature type="transmembrane region" description="Helical" evidence="1">
    <location>
        <begin position="236"/>
        <end position="255"/>
    </location>
</feature>
<feature type="transmembrane region" description="Helical" evidence="1">
    <location>
        <begin position="262"/>
        <end position="284"/>
    </location>
</feature>
<evidence type="ECO:0000313" key="2">
    <source>
        <dbReference type="EMBL" id="ATA82493.1"/>
    </source>
</evidence>
<dbReference type="Proteomes" id="UP000217276">
    <property type="component" value="Chromosome"/>
</dbReference>
<evidence type="ECO:0000256" key="1">
    <source>
        <dbReference type="SAM" id="Phobius"/>
    </source>
</evidence>
<evidence type="ECO:0000313" key="3">
    <source>
        <dbReference type="Proteomes" id="UP000217276"/>
    </source>
</evidence>
<keyword evidence="1" id="KW-0472">Membrane</keyword>
<dbReference type="AlphaFoldDB" id="A0A250FBH5"/>
<dbReference type="RefSeq" id="WP_095914496.1">
    <property type="nucleotide sequence ID" value="NZ_CAUUPF010000026.1"/>
</dbReference>
<feature type="transmembrane region" description="Helical" evidence="1">
    <location>
        <begin position="61"/>
        <end position="81"/>
    </location>
</feature>
<dbReference type="KEGG" id="clk:CGC53_09130"/>
<keyword evidence="1" id="KW-0812">Transmembrane</keyword>
<reference evidence="3" key="1">
    <citation type="submission" date="2017-06" db="EMBL/GenBank/DDBJ databases">
        <title>Capnocytophaga spp. assemblies.</title>
        <authorList>
            <person name="Gulvik C.A."/>
        </authorList>
    </citation>
    <scope>NUCLEOTIDE SEQUENCE [LARGE SCALE GENOMIC DNA]</scope>
    <source>
        <strain evidence="3">H6253</strain>
    </source>
</reference>
<protein>
    <submittedName>
        <fullName evidence="2">Uncharacterized protein</fullName>
    </submittedName>
</protein>